<dbReference type="SUPFAM" id="SSF51556">
    <property type="entry name" value="Metallo-dependent hydrolases"/>
    <property type="match status" value="1"/>
</dbReference>
<dbReference type="InterPro" id="IPR052358">
    <property type="entry name" value="Aro_Compnd_Degr_Hydrolases"/>
</dbReference>
<dbReference type="PANTHER" id="PTHR35563:SF2">
    <property type="entry name" value="BARREL METAL-DEPENDENT HYDROLASE, PUTATIVE (AFU_ORTHOLOGUE AFUA_1G16240)-RELATED"/>
    <property type="match status" value="1"/>
</dbReference>
<gene>
    <name evidence="2" type="ORF">A8U91_03408</name>
</gene>
<evidence type="ECO:0000313" key="2">
    <source>
        <dbReference type="EMBL" id="OBX34355.1"/>
    </source>
</evidence>
<sequence length="273" mass="30779">MGPAPFPSVTGVDSHAHVFQPGLSLAADRRYNPDYSASVDSYLAHLDHAGLSHGVLIQPSFLGTDNSFMVESLRAHPRRLRGVAVVAPDVTNSVLDELDTAGVVGIRLNLVGKSLSDYTGVEWRRLFERVAARHWQIEIQRQIDDLSEVMEMVLPSGAAVVVDHFGLPADMRKGTTNGHRAFLERLADDRVWVKLSAMYRSDLTLERAGEWLEEMLRAGLAEERLLWGSDWPHTRHEAQQNYRGQWQLLERLVMDPSLRRKILVDNPREIFGL</sequence>
<evidence type="ECO:0000313" key="3">
    <source>
        <dbReference type="Proteomes" id="UP000092504"/>
    </source>
</evidence>
<name>A0A1B8NWK3_HALEL</name>
<proteinExistence type="predicted"/>
<comment type="caution">
    <text evidence="2">The sequence shown here is derived from an EMBL/GenBank/DDBJ whole genome shotgun (WGS) entry which is preliminary data.</text>
</comment>
<reference evidence="2 3" key="1">
    <citation type="submission" date="2016-06" db="EMBL/GenBank/DDBJ databases">
        <title>Genome sequence of halotolerant plant growth promoting strain of Halomonas elongata HEK1 isolated from salterns of Rann of Kutch, Gujarat, India.</title>
        <authorList>
            <person name="Gaba S."/>
            <person name="Singh R.N."/>
            <person name="Abrol S."/>
            <person name="Kaushik R."/>
            <person name="Saxena A.K."/>
        </authorList>
    </citation>
    <scope>NUCLEOTIDE SEQUENCE [LARGE SCALE GENOMIC DNA]</scope>
    <source>
        <strain evidence="2 3">HEK1</strain>
    </source>
</reference>
<feature type="domain" description="Amidohydrolase-related" evidence="1">
    <location>
        <begin position="12"/>
        <end position="273"/>
    </location>
</feature>
<dbReference type="EC" id="3.1.1.92" evidence="2"/>
<accession>A0A1B8NWK3</accession>
<dbReference type="InterPro" id="IPR006680">
    <property type="entry name" value="Amidohydro-rel"/>
</dbReference>
<dbReference type="AlphaFoldDB" id="A0A1B8NWK3"/>
<dbReference type="EMBL" id="MAJD01000002">
    <property type="protein sequence ID" value="OBX34355.1"/>
    <property type="molecule type" value="Genomic_DNA"/>
</dbReference>
<protein>
    <submittedName>
        <fullName evidence="2">4-sulfomuconolactone hydrolase</fullName>
        <ecNumber evidence="2">3.1.1.92</ecNumber>
    </submittedName>
</protein>
<dbReference type="PATRIC" id="fig|2746.7.peg.3506"/>
<dbReference type="Gene3D" id="3.20.20.140">
    <property type="entry name" value="Metal-dependent hydrolases"/>
    <property type="match status" value="1"/>
</dbReference>
<dbReference type="Proteomes" id="UP000092504">
    <property type="component" value="Unassembled WGS sequence"/>
</dbReference>
<dbReference type="GO" id="GO:0102998">
    <property type="term" value="F:4-sulfomuconolactone hydrolase activity"/>
    <property type="evidence" value="ECO:0007669"/>
    <property type="project" value="UniProtKB-EC"/>
</dbReference>
<evidence type="ECO:0000259" key="1">
    <source>
        <dbReference type="Pfam" id="PF04909"/>
    </source>
</evidence>
<organism evidence="2 3">
    <name type="scientific">Halomonas elongata</name>
    <dbReference type="NCBI Taxonomy" id="2746"/>
    <lineage>
        <taxon>Bacteria</taxon>
        <taxon>Pseudomonadati</taxon>
        <taxon>Pseudomonadota</taxon>
        <taxon>Gammaproteobacteria</taxon>
        <taxon>Oceanospirillales</taxon>
        <taxon>Halomonadaceae</taxon>
        <taxon>Halomonas</taxon>
    </lineage>
</organism>
<dbReference type="InterPro" id="IPR032466">
    <property type="entry name" value="Metal_Hydrolase"/>
</dbReference>
<dbReference type="PANTHER" id="PTHR35563">
    <property type="entry name" value="BARREL METAL-DEPENDENT HYDROLASE, PUTATIVE (AFU_ORTHOLOGUE AFUA_1G16240)-RELATED"/>
    <property type="match status" value="1"/>
</dbReference>
<dbReference type="Pfam" id="PF04909">
    <property type="entry name" value="Amidohydro_2"/>
    <property type="match status" value="1"/>
</dbReference>
<keyword evidence="2" id="KW-0378">Hydrolase</keyword>